<feature type="region of interest" description="Disordered" evidence="1">
    <location>
        <begin position="84"/>
        <end position="121"/>
    </location>
</feature>
<evidence type="ECO:0000313" key="3">
    <source>
        <dbReference type="Proteomes" id="UP001217089"/>
    </source>
</evidence>
<feature type="compositionally biased region" description="Polar residues" evidence="1">
    <location>
        <begin position="102"/>
        <end position="116"/>
    </location>
</feature>
<feature type="region of interest" description="Disordered" evidence="1">
    <location>
        <begin position="172"/>
        <end position="239"/>
    </location>
</feature>
<evidence type="ECO:0000256" key="1">
    <source>
        <dbReference type="SAM" id="MobiDB-lite"/>
    </source>
</evidence>
<feature type="compositionally biased region" description="Basic residues" evidence="1">
    <location>
        <begin position="432"/>
        <end position="444"/>
    </location>
</feature>
<protein>
    <submittedName>
        <fullName evidence="2">Uncharacterized protein</fullName>
    </submittedName>
</protein>
<keyword evidence="3" id="KW-1185">Reference proteome</keyword>
<name>A0ABQ9FVE0_TEGGR</name>
<comment type="caution">
    <text evidence="2">The sequence shown here is derived from an EMBL/GenBank/DDBJ whole genome shotgun (WGS) entry which is preliminary data.</text>
</comment>
<feature type="compositionally biased region" description="Polar residues" evidence="1">
    <location>
        <begin position="42"/>
        <end position="69"/>
    </location>
</feature>
<feature type="region of interest" description="Disordered" evidence="1">
    <location>
        <begin position="371"/>
        <end position="507"/>
    </location>
</feature>
<feature type="region of interest" description="Disordered" evidence="1">
    <location>
        <begin position="1"/>
        <end position="69"/>
    </location>
</feature>
<feature type="compositionally biased region" description="Acidic residues" evidence="1">
    <location>
        <begin position="461"/>
        <end position="471"/>
    </location>
</feature>
<dbReference type="Proteomes" id="UP001217089">
    <property type="component" value="Unassembled WGS sequence"/>
</dbReference>
<feature type="compositionally biased region" description="Basic and acidic residues" evidence="1">
    <location>
        <begin position="180"/>
        <end position="222"/>
    </location>
</feature>
<evidence type="ECO:0000313" key="2">
    <source>
        <dbReference type="EMBL" id="KAJ8319962.1"/>
    </source>
</evidence>
<sequence>MLLIEMPRKNKRKGLNKIQRQLSTPTKSSTKKKKLPHSSHSATELTQFNEEAEFNNTPPAGNSRPTSPINFILPLLENGFSWPRRKSPFKSSQNDKNVRSPLLSSPDSGYPSSPTQDDCYLGTSNEEKEEKQIIKLVPREPCISPLSDEENKRISNDIEDIIASLDDAINEDTSEDDILENGKIDVSEDDGKIDASSDDGKIDLSSDEGRIDASSDDGKIDASSDDCELYNGDDKDKGIEDKKDYMNDINNTKVKDNKGTISKKVRFKLNHPPLRKCKRIEEYPNDISTDPHEWEVTVRKVDIRKLHDNEEASECVVLETFKIMVCHHPECTENNGDKPLLMCRECDKSIHGSPDYSGHLVLDAPKKKISAQSSLARGTSTPNLPVNNSDTELPDGDDEGVDTEDCTDGIYMKKADAPDFKPPATPTAHELKLKRKKAYKLKRRHTDEGHVSGTNVNYYDASDDADSDQGDDVAPKRAQQNCNAHTDTLSSIRRYSKRNAQKGASHT</sequence>
<proteinExistence type="predicted"/>
<feature type="compositionally biased region" description="Polar residues" evidence="1">
    <location>
        <begin position="371"/>
        <end position="391"/>
    </location>
</feature>
<reference evidence="2 3" key="1">
    <citation type="submission" date="2022-12" db="EMBL/GenBank/DDBJ databases">
        <title>Chromosome-level genome of Tegillarca granosa.</title>
        <authorList>
            <person name="Kim J."/>
        </authorList>
    </citation>
    <scope>NUCLEOTIDE SEQUENCE [LARGE SCALE GENOMIC DNA]</scope>
    <source>
        <strain evidence="2">Teg-2019</strain>
        <tissue evidence="2">Adductor muscle</tissue>
    </source>
</reference>
<feature type="compositionally biased region" description="Polar residues" evidence="1">
    <location>
        <begin position="478"/>
        <end position="493"/>
    </location>
</feature>
<dbReference type="EMBL" id="JARBDR010000141">
    <property type="protein sequence ID" value="KAJ8319962.1"/>
    <property type="molecule type" value="Genomic_DNA"/>
</dbReference>
<feature type="compositionally biased region" description="Acidic residues" evidence="1">
    <location>
        <begin position="392"/>
        <end position="407"/>
    </location>
</feature>
<accession>A0ABQ9FVE0</accession>
<organism evidence="2 3">
    <name type="scientific">Tegillarca granosa</name>
    <name type="common">Malaysian cockle</name>
    <name type="synonym">Anadara granosa</name>
    <dbReference type="NCBI Taxonomy" id="220873"/>
    <lineage>
        <taxon>Eukaryota</taxon>
        <taxon>Metazoa</taxon>
        <taxon>Spiralia</taxon>
        <taxon>Lophotrochozoa</taxon>
        <taxon>Mollusca</taxon>
        <taxon>Bivalvia</taxon>
        <taxon>Autobranchia</taxon>
        <taxon>Pteriomorphia</taxon>
        <taxon>Arcoida</taxon>
        <taxon>Arcoidea</taxon>
        <taxon>Arcidae</taxon>
        <taxon>Tegillarca</taxon>
    </lineage>
</organism>
<gene>
    <name evidence="2" type="ORF">KUTeg_001549</name>
</gene>